<dbReference type="InterPro" id="IPR017732">
    <property type="entry name" value="T4/T6SS_DotU"/>
</dbReference>
<keyword evidence="5" id="KW-1185">Reference proteome</keyword>
<dbReference type="NCBIfam" id="TIGR03349">
    <property type="entry name" value="IV_VI_DotU"/>
    <property type="match status" value="1"/>
</dbReference>
<dbReference type="NCBIfam" id="NF038228">
    <property type="entry name" value="IcmH_DotU_IVB"/>
    <property type="match status" value="1"/>
</dbReference>
<dbReference type="Gene3D" id="1.25.40.590">
    <property type="entry name" value="Type IV / VI secretion system, DotU"/>
    <property type="match status" value="1"/>
</dbReference>
<dbReference type="InterPro" id="IPR006665">
    <property type="entry name" value="OmpA-like"/>
</dbReference>
<dbReference type="AlphaFoldDB" id="A0A4R3Z1E9"/>
<gene>
    <name evidence="4" type="ORF">EDC52_102142</name>
</gene>
<keyword evidence="2" id="KW-0812">Transmembrane</keyword>
<evidence type="ECO:0000313" key="5">
    <source>
        <dbReference type="Proteomes" id="UP000295719"/>
    </source>
</evidence>
<evidence type="ECO:0000256" key="1">
    <source>
        <dbReference type="PROSITE-ProRule" id="PRU00473"/>
    </source>
</evidence>
<dbReference type="Gene3D" id="3.30.1330.60">
    <property type="entry name" value="OmpA-like domain"/>
    <property type="match status" value="1"/>
</dbReference>
<organism evidence="4 5">
    <name type="scientific">Biostraticola tofi</name>
    <dbReference type="NCBI Taxonomy" id="466109"/>
    <lineage>
        <taxon>Bacteria</taxon>
        <taxon>Pseudomonadati</taxon>
        <taxon>Pseudomonadota</taxon>
        <taxon>Gammaproteobacteria</taxon>
        <taxon>Enterobacterales</taxon>
        <taxon>Bruguierivoracaceae</taxon>
        <taxon>Biostraticola</taxon>
    </lineage>
</organism>
<dbReference type="RefSeq" id="WP_131864224.1">
    <property type="nucleotide sequence ID" value="NZ_SMCR01000002.1"/>
</dbReference>
<dbReference type="InterPro" id="IPR038522">
    <property type="entry name" value="T4/T6SS_DotU_sf"/>
</dbReference>
<dbReference type="Proteomes" id="UP000295719">
    <property type="component" value="Unassembled WGS sequence"/>
</dbReference>
<dbReference type="InterPro" id="IPR036737">
    <property type="entry name" value="OmpA-like_sf"/>
</dbReference>
<dbReference type="PANTHER" id="PTHR38033">
    <property type="entry name" value="MEMBRANE PROTEIN-RELATED"/>
    <property type="match status" value="1"/>
</dbReference>
<proteinExistence type="predicted"/>
<dbReference type="CDD" id="cd07185">
    <property type="entry name" value="OmpA_C-like"/>
    <property type="match status" value="1"/>
</dbReference>
<keyword evidence="2" id="KW-1133">Transmembrane helix</keyword>
<evidence type="ECO:0000313" key="4">
    <source>
        <dbReference type="EMBL" id="TCV98821.1"/>
    </source>
</evidence>
<dbReference type="PANTHER" id="PTHR38033:SF1">
    <property type="entry name" value="DOTU FAMILY TYPE IV_VI SECRETION SYSTEM PROTEIN"/>
    <property type="match status" value="1"/>
</dbReference>
<feature type="transmembrane region" description="Helical" evidence="2">
    <location>
        <begin position="196"/>
        <end position="217"/>
    </location>
</feature>
<dbReference type="GO" id="GO:0016020">
    <property type="term" value="C:membrane"/>
    <property type="evidence" value="ECO:0007669"/>
    <property type="project" value="UniProtKB-UniRule"/>
</dbReference>
<feature type="domain" description="OmpA-like" evidence="3">
    <location>
        <begin position="270"/>
        <end position="390"/>
    </location>
</feature>
<dbReference type="SUPFAM" id="SSF103088">
    <property type="entry name" value="OmpA-like"/>
    <property type="match status" value="1"/>
</dbReference>
<comment type="caution">
    <text evidence="4">The sequence shown here is derived from an EMBL/GenBank/DDBJ whole genome shotgun (WGS) entry which is preliminary data.</text>
</comment>
<dbReference type="EMBL" id="SMCR01000002">
    <property type="protein sequence ID" value="TCV98821.1"/>
    <property type="molecule type" value="Genomic_DNA"/>
</dbReference>
<dbReference type="OrthoDB" id="345640at2"/>
<reference evidence="4 5" key="1">
    <citation type="submission" date="2019-03" db="EMBL/GenBank/DDBJ databases">
        <title>Genomic Encyclopedia of Type Strains, Phase IV (KMG-IV): sequencing the most valuable type-strain genomes for metagenomic binning, comparative biology and taxonomic classification.</title>
        <authorList>
            <person name="Goeker M."/>
        </authorList>
    </citation>
    <scope>NUCLEOTIDE SEQUENCE [LARGE SCALE GENOMIC DNA]</scope>
    <source>
        <strain evidence="4 5">DSM 19580</strain>
    </source>
</reference>
<dbReference type="Pfam" id="PF00691">
    <property type="entry name" value="OmpA"/>
    <property type="match status" value="1"/>
</dbReference>
<evidence type="ECO:0000259" key="3">
    <source>
        <dbReference type="PROSITE" id="PS51123"/>
    </source>
</evidence>
<dbReference type="PROSITE" id="PS51123">
    <property type="entry name" value="OMPA_2"/>
    <property type="match status" value="1"/>
</dbReference>
<accession>A0A4R3Z1E9</accession>
<keyword evidence="1 2" id="KW-0472">Membrane</keyword>
<name>A0A4R3Z1E9_9GAMM</name>
<protein>
    <submittedName>
        <fullName evidence="4">Type VI secretion system protein ImpK</fullName>
    </submittedName>
</protein>
<sequence length="396" mass="44085">MSLPHEIPYSRDTPVNALLKAAYPLLNAISGIRFSPAPDDPGLLREQMINEIRRFEKRCQQTGLSHEMMTRSRYCLCTALDEAVSLTPWGGDSLWSGNGLLNTFHNETRGGETFFCLLDELLLQPEKHLDELELIYYCLSLGFGGRYRVIEHGQARLQSLVHHLAEQLRRARGSYPAELSPPRPPMTIAPTSGRPWHLLWVCSLFGCMLLFGLYIILVNQLDGRALPVQRAIYSLPLPKSAPAVDLGFWSLKQALKDEIARGDIAWDRQPGKLVITLKGGDLFAPASASLNPRYKTIIERIARHLAFPHGTITVNGHSDSQNISRSKYASNQDLSLARAEGVADLLRSHLQGPSWIRATAPANPDPLVPDDTPANRAINRRIDIIYQPQAPDDVAP</sequence>
<dbReference type="Pfam" id="PF09850">
    <property type="entry name" value="DotU"/>
    <property type="match status" value="1"/>
</dbReference>
<evidence type="ECO:0000256" key="2">
    <source>
        <dbReference type="SAM" id="Phobius"/>
    </source>
</evidence>